<gene>
    <name evidence="1" type="ORF">CKO42_12040</name>
</gene>
<dbReference type="Proteomes" id="UP001138768">
    <property type="component" value="Unassembled WGS sequence"/>
</dbReference>
<proteinExistence type="predicted"/>
<keyword evidence="2" id="KW-1185">Reference proteome</keyword>
<reference evidence="1 2" key="1">
    <citation type="journal article" date="2020" name="Microorganisms">
        <title>Osmotic Adaptation and Compatible Solute Biosynthesis of Phototrophic Bacteria as Revealed from Genome Analyses.</title>
        <authorList>
            <person name="Imhoff J.F."/>
            <person name="Rahn T."/>
            <person name="Kunzel S."/>
            <person name="Keller A."/>
            <person name="Neulinger S.C."/>
        </authorList>
    </citation>
    <scope>NUCLEOTIDE SEQUENCE [LARGE SCALE GENOMIC DNA]</scope>
    <source>
        <strain evidence="1 2">DSM 25653</strain>
    </source>
</reference>
<dbReference type="EMBL" id="NRRY01000018">
    <property type="protein sequence ID" value="MBK1619150.1"/>
    <property type="molecule type" value="Genomic_DNA"/>
</dbReference>
<dbReference type="RefSeq" id="WP_200244171.1">
    <property type="nucleotide sequence ID" value="NZ_NRRY01000018.1"/>
</dbReference>
<sequence>MMKAFSQRLLPPYSGQVQIAESDRARAITMDGLRWEIHFLRAAKIREGAAGLKTKGAFTRVASIGSDELGAIAGQTSSLYENIDERIIELAAFLTTAHLPFPSADHYEYWLLDADDESPLALIFSCTEADYMALFPSRPEWPALPAAVMPIAKTQDEQARGEAPVNYRVERLVAARAGSKPRACWFQRRSSEPDQFPVFLLREDWVDEEQHQLCQRYLMRQSSRLLMLHGLQCEERRRLELAARPYALEVERFFPLYPEIVDQRIVNAIRAEARLRGASGEQVSLLDRRDGILYL</sequence>
<evidence type="ECO:0000313" key="2">
    <source>
        <dbReference type="Proteomes" id="UP001138768"/>
    </source>
</evidence>
<organism evidence="1 2">
    <name type="scientific">Lamprobacter modestohalophilus</name>
    <dbReference type="NCBI Taxonomy" id="1064514"/>
    <lineage>
        <taxon>Bacteria</taxon>
        <taxon>Pseudomonadati</taxon>
        <taxon>Pseudomonadota</taxon>
        <taxon>Gammaproteobacteria</taxon>
        <taxon>Chromatiales</taxon>
        <taxon>Chromatiaceae</taxon>
        <taxon>Lamprobacter</taxon>
    </lineage>
</organism>
<evidence type="ECO:0000313" key="1">
    <source>
        <dbReference type="EMBL" id="MBK1619150.1"/>
    </source>
</evidence>
<protein>
    <submittedName>
        <fullName evidence="1">Uncharacterized protein</fullName>
    </submittedName>
</protein>
<comment type="caution">
    <text evidence="1">The sequence shown here is derived from an EMBL/GenBank/DDBJ whole genome shotgun (WGS) entry which is preliminary data.</text>
</comment>
<dbReference type="AlphaFoldDB" id="A0A9X0W8Y9"/>
<accession>A0A9X0W8Y9</accession>
<name>A0A9X0W8Y9_9GAMM</name>